<reference evidence="1" key="1">
    <citation type="submission" date="2021-05" db="EMBL/GenBank/DDBJ databases">
        <authorList>
            <person name="Alioto T."/>
            <person name="Alioto T."/>
            <person name="Gomez Garrido J."/>
        </authorList>
    </citation>
    <scope>NUCLEOTIDE SEQUENCE</scope>
</reference>
<organism evidence="1">
    <name type="scientific">Cacopsylla melanoneura</name>
    <dbReference type="NCBI Taxonomy" id="428564"/>
    <lineage>
        <taxon>Eukaryota</taxon>
        <taxon>Metazoa</taxon>
        <taxon>Ecdysozoa</taxon>
        <taxon>Arthropoda</taxon>
        <taxon>Hexapoda</taxon>
        <taxon>Insecta</taxon>
        <taxon>Pterygota</taxon>
        <taxon>Neoptera</taxon>
        <taxon>Paraneoptera</taxon>
        <taxon>Hemiptera</taxon>
        <taxon>Sternorrhyncha</taxon>
        <taxon>Psylloidea</taxon>
        <taxon>Psyllidae</taxon>
        <taxon>Psyllinae</taxon>
        <taxon>Cacopsylla</taxon>
    </lineage>
</organism>
<name>A0A8D9B486_9HEMI</name>
<accession>A0A8D9B486</accession>
<dbReference type="EMBL" id="HBUF01609018">
    <property type="protein sequence ID" value="CAG6778292.1"/>
    <property type="molecule type" value="Transcribed_RNA"/>
</dbReference>
<sequence length="103" mass="12592">MQYEGQYSYEYFCIHEGIDSTMYTIPWNRFFKVFDAPITNCNIYLLYFNNEQLKIFIKQIQRGTSFLCVGGNRTQINRNKFVYKFDFKRNYTWPLTTTLLRFD</sequence>
<dbReference type="EMBL" id="HBUF01609019">
    <property type="protein sequence ID" value="CAG6778293.1"/>
    <property type="molecule type" value="Transcribed_RNA"/>
</dbReference>
<protein>
    <submittedName>
        <fullName evidence="1">Uncharacterized protein</fullName>
    </submittedName>
</protein>
<evidence type="ECO:0000313" key="1">
    <source>
        <dbReference type="EMBL" id="CAG6778294.1"/>
    </source>
</evidence>
<dbReference type="AlphaFoldDB" id="A0A8D9B486"/>
<dbReference type="EMBL" id="HBUF01609020">
    <property type="protein sequence ID" value="CAG6778294.1"/>
    <property type="molecule type" value="Transcribed_RNA"/>
</dbReference>
<dbReference type="EMBL" id="HBUF01609021">
    <property type="protein sequence ID" value="CAG6778295.1"/>
    <property type="molecule type" value="Transcribed_RNA"/>
</dbReference>
<proteinExistence type="predicted"/>